<evidence type="ECO:0000256" key="6">
    <source>
        <dbReference type="PROSITE-ProRule" id="PRU01373"/>
    </source>
</evidence>
<comment type="caution">
    <text evidence="9">The sequence shown here is derived from an EMBL/GenBank/DDBJ whole genome shotgun (WGS) entry which is preliminary data.</text>
</comment>
<dbReference type="GO" id="GO:0071972">
    <property type="term" value="F:peptidoglycan L,D-transpeptidase activity"/>
    <property type="evidence" value="ECO:0007669"/>
    <property type="project" value="TreeGrafter"/>
</dbReference>
<sequence length="231" mass="25548">MVRKKVRNFTPIYVGLFILFVSLGLFILKKTFFDATCANTSSCKESLNFSVNNNEVAVFNGETIKPPEIDLSLLADGMNVLGSDTETSNKRIEVDLSAQTLTAYEGDTLFMEAEISSGKLFPTPTGEFTIWRKIRATKMSGGQGAGYYYLPNVPYVMFFSNSQVAAGRGFSLHGTYWHDNFGHAMSHGCVNMKTRDAKKLYEWADPPATSEQKQSMPGETGTKIIIYGKAP</sequence>
<dbReference type="InterPro" id="IPR005490">
    <property type="entry name" value="LD_TPept_cat_dom"/>
</dbReference>
<dbReference type="InterPro" id="IPR050979">
    <property type="entry name" value="LD-transpeptidase"/>
</dbReference>
<dbReference type="GO" id="GO:0005576">
    <property type="term" value="C:extracellular region"/>
    <property type="evidence" value="ECO:0007669"/>
    <property type="project" value="TreeGrafter"/>
</dbReference>
<dbReference type="PANTHER" id="PTHR30582:SF2">
    <property type="entry name" value="L,D-TRANSPEPTIDASE YCIB-RELATED"/>
    <property type="match status" value="1"/>
</dbReference>
<dbReference type="AlphaFoldDB" id="A0A1F7Y276"/>
<feature type="domain" description="L,D-TPase catalytic" evidence="8">
    <location>
        <begin position="90"/>
        <end position="227"/>
    </location>
</feature>
<dbReference type="SUPFAM" id="SSF141523">
    <property type="entry name" value="L,D-transpeptidase catalytic domain-like"/>
    <property type="match status" value="1"/>
</dbReference>
<evidence type="ECO:0000256" key="7">
    <source>
        <dbReference type="SAM" id="Phobius"/>
    </source>
</evidence>
<dbReference type="Gene3D" id="2.40.440.10">
    <property type="entry name" value="L,D-transpeptidase catalytic domain-like"/>
    <property type="match status" value="1"/>
</dbReference>
<dbReference type="PANTHER" id="PTHR30582">
    <property type="entry name" value="L,D-TRANSPEPTIDASE"/>
    <property type="match status" value="1"/>
</dbReference>
<dbReference type="GO" id="GO:0018104">
    <property type="term" value="P:peptidoglycan-protein cross-linking"/>
    <property type="evidence" value="ECO:0007669"/>
    <property type="project" value="TreeGrafter"/>
</dbReference>
<dbReference type="PROSITE" id="PS52029">
    <property type="entry name" value="LD_TPASE"/>
    <property type="match status" value="1"/>
</dbReference>
<accession>A0A1F7Y276</accession>
<keyword evidence="3 6" id="KW-0133">Cell shape</keyword>
<feature type="active site" description="Proton donor/acceptor" evidence="6">
    <location>
        <position position="173"/>
    </location>
</feature>
<keyword evidence="7" id="KW-0812">Transmembrane</keyword>
<evidence type="ECO:0000256" key="1">
    <source>
        <dbReference type="ARBA" id="ARBA00004752"/>
    </source>
</evidence>
<comment type="pathway">
    <text evidence="1 6">Cell wall biogenesis; peptidoglycan biosynthesis.</text>
</comment>
<keyword evidence="2" id="KW-0808">Transferase</keyword>
<organism evidence="9 10">
    <name type="scientific">Candidatus Woesebacteria bacterium RIFCSPHIGHO2_01_FULL_38_9</name>
    <dbReference type="NCBI Taxonomy" id="1802492"/>
    <lineage>
        <taxon>Bacteria</taxon>
        <taxon>Candidatus Woeseibacteriota</taxon>
    </lineage>
</organism>
<feature type="transmembrane region" description="Helical" evidence="7">
    <location>
        <begin position="12"/>
        <end position="28"/>
    </location>
</feature>
<keyword evidence="4 6" id="KW-0573">Peptidoglycan synthesis</keyword>
<dbReference type="GO" id="GO:0016740">
    <property type="term" value="F:transferase activity"/>
    <property type="evidence" value="ECO:0007669"/>
    <property type="project" value="UniProtKB-KW"/>
</dbReference>
<dbReference type="Proteomes" id="UP000178419">
    <property type="component" value="Unassembled WGS sequence"/>
</dbReference>
<evidence type="ECO:0000256" key="5">
    <source>
        <dbReference type="ARBA" id="ARBA00023316"/>
    </source>
</evidence>
<evidence type="ECO:0000313" key="9">
    <source>
        <dbReference type="EMBL" id="OGM21381.1"/>
    </source>
</evidence>
<reference evidence="9 10" key="1">
    <citation type="journal article" date="2016" name="Nat. Commun.">
        <title>Thousands of microbial genomes shed light on interconnected biogeochemical processes in an aquifer system.</title>
        <authorList>
            <person name="Anantharaman K."/>
            <person name="Brown C.T."/>
            <person name="Hug L.A."/>
            <person name="Sharon I."/>
            <person name="Castelle C.J."/>
            <person name="Probst A.J."/>
            <person name="Thomas B.C."/>
            <person name="Singh A."/>
            <person name="Wilkins M.J."/>
            <person name="Karaoz U."/>
            <person name="Brodie E.L."/>
            <person name="Williams K.H."/>
            <person name="Hubbard S.S."/>
            <person name="Banfield J.F."/>
        </authorList>
    </citation>
    <scope>NUCLEOTIDE SEQUENCE [LARGE SCALE GENOMIC DNA]</scope>
</reference>
<dbReference type="GO" id="GO:0071555">
    <property type="term" value="P:cell wall organization"/>
    <property type="evidence" value="ECO:0007669"/>
    <property type="project" value="UniProtKB-UniRule"/>
</dbReference>
<dbReference type="UniPathway" id="UPA00219"/>
<feature type="active site" description="Nucleophile" evidence="6">
    <location>
        <position position="189"/>
    </location>
</feature>
<keyword evidence="7" id="KW-0472">Membrane</keyword>
<evidence type="ECO:0000256" key="3">
    <source>
        <dbReference type="ARBA" id="ARBA00022960"/>
    </source>
</evidence>
<name>A0A1F7Y276_9BACT</name>
<dbReference type="CDD" id="cd16913">
    <property type="entry name" value="YkuD_like"/>
    <property type="match status" value="1"/>
</dbReference>
<keyword evidence="5 6" id="KW-0961">Cell wall biogenesis/degradation</keyword>
<evidence type="ECO:0000256" key="4">
    <source>
        <dbReference type="ARBA" id="ARBA00022984"/>
    </source>
</evidence>
<protein>
    <recommendedName>
        <fullName evidence="8">L,D-TPase catalytic domain-containing protein</fullName>
    </recommendedName>
</protein>
<dbReference type="EMBL" id="MGGE01000018">
    <property type="protein sequence ID" value="OGM21381.1"/>
    <property type="molecule type" value="Genomic_DNA"/>
</dbReference>
<dbReference type="Pfam" id="PF03734">
    <property type="entry name" value="YkuD"/>
    <property type="match status" value="1"/>
</dbReference>
<dbReference type="InterPro" id="IPR038063">
    <property type="entry name" value="Transpep_catalytic_dom"/>
</dbReference>
<keyword evidence="7" id="KW-1133">Transmembrane helix</keyword>
<evidence type="ECO:0000313" key="10">
    <source>
        <dbReference type="Proteomes" id="UP000178419"/>
    </source>
</evidence>
<proteinExistence type="predicted"/>
<evidence type="ECO:0000256" key="2">
    <source>
        <dbReference type="ARBA" id="ARBA00022679"/>
    </source>
</evidence>
<evidence type="ECO:0000259" key="8">
    <source>
        <dbReference type="PROSITE" id="PS52029"/>
    </source>
</evidence>
<dbReference type="GO" id="GO:0008360">
    <property type="term" value="P:regulation of cell shape"/>
    <property type="evidence" value="ECO:0007669"/>
    <property type="project" value="UniProtKB-UniRule"/>
</dbReference>
<gene>
    <name evidence="9" type="ORF">A2714_02330</name>
</gene>